<comment type="caution">
    <text evidence="5">The sequence shown here is derived from an EMBL/GenBank/DDBJ whole genome shotgun (WGS) entry which is preliminary data.</text>
</comment>
<evidence type="ECO:0000313" key="6">
    <source>
        <dbReference type="Proteomes" id="UP000076584"/>
    </source>
</evidence>
<dbReference type="PROSITE" id="PS00498">
    <property type="entry name" value="TYROSINASE_2"/>
    <property type="match status" value="1"/>
</dbReference>
<sequence length="418" mass="46533">LLLYFITSSTIPYYCFSLVDSNALKLSKPVVLFGFKFDMISSNFSAIGVILLLASQVLAGPYPRDRVDQLQDAGMEKLKVYLAQHPPKSGCTLENAMKRKEWSSLTLDERRDYISAVKCLASKPPKYSTSIVPGARSRYDDFVATHIQQTMSIHATANFLSWHRYYVWAYEKALREECGYKGYQPYEHWPYYASDPLKSPVFNGNETSMSGNGAKVPHPGIPFGTLTIQPADGGGCIMSGPFKDFKTNLGPVAPVLNDVPRNPRQDGLGYNPRCLRRDVNPNSSKYTSEAHTYDLITQNRDIYWFQTVMQGEMQKGNPGVHGGGHFTIAGDPGGDFYNSPADPAFWLHHGMIDRTWWIWQMQDLNTRLTAVSGSISPGGFGGTNGTLNDDIDLSVNAPKVKLGNLLDTMNGPFCYIYV</sequence>
<evidence type="ECO:0000313" key="5">
    <source>
        <dbReference type="EMBL" id="KZL81976.1"/>
    </source>
</evidence>
<evidence type="ECO:0000256" key="2">
    <source>
        <dbReference type="ARBA" id="ARBA00023002"/>
    </source>
</evidence>
<evidence type="ECO:0000259" key="4">
    <source>
        <dbReference type="PROSITE" id="PS00498"/>
    </source>
</evidence>
<feature type="domain" description="Tyrosinase copper-binding" evidence="3">
    <location>
        <begin position="154"/>
        <end position="171"/>
    </location>
</feature>
<dbReference type="Gene3D" id="1.10.1280.10">
    <property type="entry name" value="Di-copper center containing domain from catechol oxidase"/>
    <property type="match status" value="1"/>
</dbReference>
<dbReference type="Pfam" id="PF00264">
    <property type="entry name" value="Tyrosinase"/>
    <property type="match status" value="1"/>
</dbReference>
<dbReference type="AlphaFoldDB" id="A0A167C0L1"/>
<organism evidence="5 6">
    <name type="scientific">Colletotrichum incanum</name>
    <name type="common">Soybean anthracnose fungus</name>
    <dbReference type="NCBI Taxonomy" id="1573173"/>
    <lineage>
        <taxon>Eukaryota</taxon>
        <taxon>Fungi</taxon>
        <taxon>Dikarya</taxon>
        <taxon>Ascomycota</taxon>
        <taxon>Pezizomycotina</taxon>
        <taxon>Sordariomycetes</taxon>
        <taxon>Hypocreomycetidae</taxon>
        <taxon>Glomerellales</taxon>
        <taxon>Glomerellaceae</taxon>
        <taxon>Colletotrichum</taxon>
        <taxon>Colletotrichum spaethianum species complex</taxon>
    </lineage>
</organism>
<protein>
    <submittedName>
        <fullName evidence="5">Tyrosinase central domain-containing protein</fullName>
    </submittedName>
</protein>
<dbReference type="PRINTS" id="PR00092">
    <property type="entry name" value="TYROSINASE"/>
</dbReference>
<dbReference type="PANTHER" id="PTHR11474">
    <property type="entry name" value="TYROSINASE FAMILY MEMBER"/>
    <property type="match status" value="1"/>
</dbReference>
<keyword evidence="6" id="KW-1185">Reference proteome</keyword>
<dbReference type="GO" id="GO:0046872">
    <property type="term" value="F:metal ion binding"/>
    <property type="evidence" value="ECO:0007669"/>
    <property type="project" value="UniProtKB-KW"/>
</dbReference>
<dbReference type="EMBL" id="LFIW01001529">
    <property type="protein sequence ID" value="KZL81976.1"/>
    <property type="molecule type" value="Genomic_DNA"/>
</dbReference>
<dbReference type="InterPro" id="IPR050316">
    <property type="entry name" value="Tyrosinase/Hemocyanin"/>
</dbReference>
<evidence type="ECO:0000256" key="1">
    <source>
        <dbReference type="ARBA" id="ARBA00022723"/>
    </source>
</evidence>
<feature type="non-terminal residue" evidence="5">
    <location>
        <position position="1"/>
    </location>
</feature>
<keyword evidence="2" id="KW-0560">Oxidoreductase</keyword>
<accession>A0A167C0L1</accession>
<dbReference type="PROSITE" id="PS00497">
    <property type="entry name" value="TYROSINASE_1"/>
    <property type="match status" value="1"/>
</dbReference>
<name>A0A167C0L1_COLIC</name>
<dbReference type="PANTHER" id="PTHR11474:SF125">
    <property type="entry name" value="N-ACETYL-6-HYDROXYTRYPTOPHAN OXIDASE IVOB-RELATED"/>
    <property type="match status" value="1"/>
</dbReference>
<gene>
    <name evidence="5" type="ORF">CI238_05930</name>
</gene>
<keyword evidence="1" id="KW-0479">Metal-binding</keyword>
<dbReference type="InterPro" id="IPR008922">
    <property type="entry name" value="Di-copper_centre_dom_sf"/>
</dbReference>
<dbReference type="STRING" id="1573173.A0A167C0L1"/>
<feature type="domain" description="Tyrosinase copper-binding" evidence="4">
    <location>
        <begin position="342"/>
        <end position="353"/>
    </location>
</feature>
<proteinExistence type="predicted"/>
<dbReference type="SUPFAM" id="SSF48056">
    <property type="entry name" value="Di-copper centre-containing domain"/>
    <property type="match status" value="1"/>
</dbReference>
<dbReference type="GO" id="GO:0016491">
    <property type="term" value="F:oxidoreductase activity"/>
    <property type="evidence" value="ECO:0007669"/>
    <property type="project" value="UniProtKB-KW"/>
</dbReference>
<dbReference type="InterPro" id="IPR002227">
    <property type="entry name" value="Tyrosinase_Cu-bd"/>
</dbReference>
<reference evidence="5 6" key="1">
    <citation type="submission" date="2015-06" db="EMBL/GenBank/DDBJ databases">
        <title>Survival trade-offs in plant roots during colonization by closely related pathogenic and mutualistic fungi.</title>
        <authorList>
            <person name="Hacquard S."/>
            <person name="Kracher B."/>
            <person name="Hiruma K."/>
            <person name="Weinman A."/>
            <person name="Muench P."/>
            <person name="Garrido Oter R."/>
            <person name="Ver Loren van Themaat E."/>
            <person name="Dallerey J.-F."/>
            <person name="Damm U."/>
            <person name="Henrissat B."/>
            <person name="Lespinet O."/>
            <person name="Thon M."/>
            <person name="Kemen E."/>
            <person name="McHardy A.C."/>
            <person name="Schulze-Lefert P."/>
            <person name="O'Connell R.J."/>
        </authorList>
    </citation>
    <scope>NUCLEOTIDE SEQUENCE [LARGE SCALE GENOMIC DNA]</scope>
    <source>
        <strain evidence="5 6">MAFF 238704</strain>
    </source>
</reference>
<evidence type="ECO:0000259" key="3">
    <source>
        <dbReference type="PROSITE" id="PS00497"/>
    </source>
</evidence>
<dbReference type="Proteomes" id="UP000076584">
    <property type="component" value="Unassembled WGS sequence"/>
</dbReference>